<dbReference type="AlphaFoldDB" id="A0AAW1RKL9"/>
<organism evidence="2 3">
    <name type="scientific">Elliptochloris bilobata</name>
    <dbReference type="NCBI Taxonomy" id="381761"/>
    <lineage>
        <taxon>Eukaryota</taxon>
        <taxon>Viridiplantae</taxon>
        <taxon>Chlorophyta</taxon>
        <taxon>core chlorophytes</taxon>
        <taxon>Trebouxiophyceae</taxon>
        <taxon>Trebouxiophyceae incertae sedis</taxon>
        <taxon>Elliptochloris clade</taxon>
        <taxon>Elliptochloris</taxon>
    </lineage>
</organism>
<reference evidence="2 3" key="1">
    <citation type="journal article" date="2024" name="Nat. Commun.">
        <title>Phylogenomics reveals the evolutionary origins of lichenization in chlorophyte algae.</title>
        <authorList>
            <person name="Puginier C."/>
            <person name="Libourel C."/>
            <person name="Otte J."/>
            <person name="Skaloud P."/>
            <person name="Haon M."/>
            <person name="Grisel S."/>
            <person name="Petersen M."/>
            <person name="Berrin J.G."/>
            <person name="Delaux P.M."/>
            <person name="Dal Grande F."/>
            <person name="Keller J."/>
        </authorList>
    </citation>
    <scope>NUCLEOTIDE SEQUENCE [LARGE SCALE GENOMIC DNA]</scope>
    <source>
        <strain evidence="2 3">SAG 245.80</strain>
    </source>
</reference>
<protein>
    <submittedName>
        <fullName evidence="2">Uncharacterized protein</fullName>
    </submittedName>
</protein>
<name>A0AAW1RKL9_9CHLO</name>
<gene>
    <name evidence="2" type="ORF">WJX81_006967</name>
</gene>
<sequence>MHEARQPRPAAAPASEPSAAASVEPAAAEGAQPARALTAAEQKASAEAVSAWMFPWERRQMEGGTPLRTWEKAYWGLFVGGMAFLLYSRLFLAEQKKPDPKVAEEKEARKLAAARLALAGGTFAEDEDPFEGLTPREIQEYVAKATDGASASDPFEGMSPEEINAYMEQQQLAGSR</sequence>
<evidence type="ECO:0000313" key="3">
    <source>
        <dbReference type="Proteomes" id="UP001445335"/>
    </source>
</evidence>
<evidence type="ECO:0000313" key="2">
    <source>
        <dbReference type="EMBL" id="KAK9834190.1"/>
    </source>
</evidence>
<dbReference type="Proteomes" id="UP001445335">
    <property type="component" value="Unassembled WGS sequence"/>
</dbReference>
<evidence type="ECO:0000256" key="1">
    <source>
        <dbReference type="SAM" id="MobiDB-lite"/>
    </source>
</evidence>
<feature type="compositionally biased region" description="Low complexity" evidence="1">
    <location>
        <begin position="9"/>
        <end position="35"/>
    </location>
</feature>
<accession>A0AAW1RKL9</accession>
<keyword evidence="3" id="KW-1185">Reference proteome</keyword>
<feature type="region of interest" description="Disordered" evidence="1">
    <location>
        <begin position="1"/>
        <end position="35"/>
    </location>
</feature>
<comment type="caution">
    <text evidence="2">The sequence shown here is derived from an EMBL/GenBank/DDBJ whole genome shotgun (WGS) entry which is preliminary data.</text>
</comment>
<proteinExistence type="predicted"/>
<dbReference type="EMBL" id="JALJOU010000033">
    <property type="protein sequence ID" value="KAK9834190.1"/>
    <property type="molecule type" value="Genomic_DNA"/>
</dbReference>